<feature type="region of interest" description="Disordered" evidence="1">
    <location>
        <begin position="1"/>
        <end position="30"/>
    </location>
</feature>
<evidence type="ECO:0000313" key="2">
    <source>
        <dbReference type="EMBL" id="MPC42846.1"/>
    </source>
</evidence>
<name>A0A5B7FC14_PORTR</name>
<accession>A0A5B7FC14</accession>
<reference evidence="2 3" key="1">
    <citation type="submission" date="2019-05" db="EMBL/GenBank/DDBJ databases">
        <title>Another draft genome of Portunus trituberculatus and its Hox gene families provides insights of decapod evolution.</title>
        <authorList>
            <person name="Jeong J.-H."/>
            <person name="Song I."/>
            <person name="Kim S."/>
            <person name="Choi T."/>
            <person name="Kim D."/>
            <person name="Ryu S."/>
            <person name="Kim W."/>
        </authorList>
    </citation>
    <scope>NUCLEOTIDE SEQUENCE [LARGE SCALE GENOMIC DNA]</scope>
    <source>
        <tissue evidence="2">Muscle</tissue>
    </source>
</reference>
<sequence length="30" mass="3397">MTPLSRSFNQSISPRHSQPCTPWHKSSVSL</sequence>
<organism evidence="2 3">
    <name type="scientific">Portunus trituberculatus</name>
    <name type="common">Swimming crab</name>
    <name type="synonym">Neptunus trituberculatus</name>
    <dbReference type="NCBI Taxonomy" id="210409"/>
    <lineage>
        <taxon>Eukaryota</taxon>
        <taxon>Metazoa</taxon>
        <taxon>Ecdysozoa</taxon>
        <taxon>Arthropoda</taxon>
        <taxon>Crustacea</taxon>
        <taxon>Multicrustacea</taxon>
        <taxon>Malacostraca</taxon>
        <taxon>Eumalacostraca</taxon>
        <taxon>Eucarida</taxon>
        <taxon>Decapoda</taxon>
        <taxon>Pleocyemata</taxon>
        <taxon>Brachyura</taxon>
        <taxon>Eubrachyura</taxon>
        <taxon>Portunoidea</taxon>
        <taxon>Portunidae</taxon>
        <taxon>Portuninae</taxon>
        <taxon>Portunus</taxon>
    </lineage>
</organism>
<dbReference type="EMBL" id="VSRR010005590">
    <property type="protein sequence ID" value="MPC42846.1"/>
    <property type="molecule type" value="Genomic_DNA"/>
</dbReference>
<keyword evidence="3" id="KW-1185">Reference proteome</keyword>
<evidence type="ECO:0000256" key="1">
    <source>
        <dbReference type="SAM" id="MobiDB-lite"/>
    </source>
</evidence>
<proteinExistence type="predicted"/>
<gene>
    <name evidence="2" type="ORF">E2C01_036477</name>
</gene>
<comment type="caution">
    <text evidence="2">The sequence shown here is derived from an EMBL/GenBank/DDBJ whole genome shotgun (WGS) entry which is preliminary data.</text>
</comment>
<dbReference type="AlphaFoldDB" id="A0A5B7FC14"/>
<evidence type="ECO:0000313" key="3">
    <source>
        <dbReference type="Proteomes" id="UP000324222"/>
    </source>
</evidence>
<dbReference type="Proteomes" id="UP000324222">
    <property type="component" value="Unassembled WGS sequence"/>
</dbReference>
<protein>
    <submittedName>
        <fullName evidence="2">Uncharacterized protein</fullName>
    </submittedName>
</protein>